<evidence type="ECO:0000259" key="9">
    <source>
        <dbReference type="Pfam" id="PF00483"/>
    </source>
</evidence>
<dbReference type="AlphaFoldDB" id="A0A1F5FF79"/>
<dbReference type="PANTHER" id="PTHR43532:SF1">
    <property type="entry name" value="GLUCOSE-1-PHOSPHATE THYMIDYLYLTRANSFERASE 1"/>
    <property type="match status" value="1"/>
</dbReference>
<dbReference type="GO" id="GO:0046872">
    <property type="term" value="F:metal ion binding"/>
    <property type="evidence" value="ECO:0007669"/>
    <property type="project" value="UniProtKB-KW"/>
</dbReference>
<evidence type="ECO:0000313" key="11">
    <source>
        <dbReference type="Proteomes" id="UP000176682"/>
    </source>
</evidence>
<comment type="similarity">
    <text evidence="2">Belongs to the glucose-1-phosphate thymidylyltransferase family.</text>
</comment>
<evidence type="ECO:0000256" key="8">
    <source>
        <dbReference type="ARBA" id="ARBA00049336"/>
    </source>
</evidence>
<protein>
    <recommendedName>
        <fullName evidence="3">glucose-1-phosphate thymidylyltransferase</fullName>
        <ecNumber evidence="3">2.7.7.24</ecNumber>
    </recommendedName>
</protein>
<dbReference type="EMBL" id="MFAM01000054">
    <property type="protein sequence ID" value="OGD78237.1"/>
    <property type="molecule type" value="Genomic_DNA"/>
</dbReference>
<name>A0A1F5FF79_9BACT</name>
<evidence type="ECO:0000256" key="5">
    <source>
        <dbReference type="ARBA" id="ARBA00022695"/>
    </source>
</evidence>
<proteinExistence type="inferred from homology"/>
<keyword evidence="7" id="KW-0460">Magnesium</keyword>
<evidence type="ECO:0000256" key="3">
    <source>
        <dbReference type="ARBA" id="ARBA00012461"/>
    </source>
</evidence>
<dbReference type="SUPFAM" id="SSF53448">
    <property type="entry name" value="Nucleotide-diphospho-sugar transferases"/>
    <property type="match status" value="1"/>
</dbReference>
<comment type="caution">
    <text evidence="10">The sequence shown here is derived from an EMBL/GenBank/DDBJ whole genome shotgun (WGS) entry which is preliminary data.</text>
</comment>
<keyword evidence="6" id="KW-0479">Metal-binding</keyword>
<dbReference type="InterPro" id="IPR029044">
    <property type="entry name" value="Nucleotide-diphossugar_trans"/>
</dbReference>
<evidence type="ECO:0000313" key="10">
    <source>
        <dbReference type="EMBL" id="OGD78237.1"/>
    </source>
</evidence>
<reference evidence="10 11" key="1">
    <citation type="journal article" date="2016" name="Nat. Commun.">
        <title>Thousands of microbial genomes shed light on interconnected biogeochemical processes in an aquifer system.</title>
        <authorList>
            <person name="Anantharaman K."/>
            <person name="Brown C.T."/>
            <person name="Hug L.A."/>
            <person name="Sharon I."/>
            <person name="Castelle C.J."/>
            <person name="Probst A.J."/>
            <person name="Thomas B.C."/>
            <person name="Singh A."/>
            <person name="Wilkins M.J."/>
            <person name="Karaoz U."/>
            <person name="Brodie E.L."/>
            <person name="Williams K.H."/>
            <person name="Hubbard S.S."/>
            <person name="Banfield J.F."/>
        </authorList>
    </citation>
    <scope>NUCLEOTIDE SEQUENCE [LARGE SCALE GENOMIC DNA]</scope>
</reference>
<dbReference type="GO" id="GO:0008879">
    <property type="term" value="F:glucose-1-phosphate thymidylyltransferase activity"/>
    <property type="evidence" value="ECO:0007669"/>
    <property type="project" value="UniProtKB-EC"/>
</dbReference>
<dbReference type="EC" id="2.7.7.24" evidence="3"/>
<gene>
    <name evidence="10" type="ORF">A2368_02845</name>
</gene>
<evidence type="ECO:0000256" key="7">
    <source>
        <dbReference type="ARBA" id="ARBA00022842"/>
    </source>
</evidence>
<dbReference type="InterPro" id="IPR005835">
    <property type="entry name" value="NTP_transferase_dom"/>
</dbReference>
<dbReference type="Pfam" id="PF00483">
    <property type="entry name" value="NTP_transferase"/>
    <property type="match status" value="1"/>
</dbReference>
<accession>A0A1F5FF79</accession>
<dbReference type="PANTHER" id="PTHR43532">
    <property type="entry name" value="GLUCOSE-1-PHOSPHATE THYMIDYLYLTRANSFERASE"/>
    <property type="match status" value="1"/>
</dbReference>
<keyword evidence="5" id="KW-0548">Nucleotidyltransferase</keyword>
<keyword evidence="10" id="KW-0946">Virion</keyword>
<evidence type="ECO:0000256" key="2">
    <source>
        <dbReference type="ARBA" id="ARBA00010480"/>
    </source>
</evidence>
<comment type="catalytic activity">
    <reaction evidence="8">
        <text>dTTP + alpha-D-glucose 1-phosphate + H(+) = dTDP-alpha-D-glucose + diphosphate</text>
        <dbReference type="Rhea" id="RHEA:15225"/>
        <dbReference type="ChEBI" id="CHEBI:15378"/>
        <dbReference type="ChEBI" id="CHEBI:33019"/>
        <dbReference type="ChEBI" id="CHEBI:37568"/>
        <dbReference type="ChEBI" id="CHEBI:57477"/>
        <dbReference type="ChEBI" id="CHEBI:58601"/>
        <dbReference type="EC" id="2.7.7.24"/>
    </reaction>
</comment>
<evidence type="ECO:0000256" key="4">
    <source>
        <dbReference type="ARBA" id="ARBA00022679"/>
    </source>
</evidence>
<keyword evidence="10" id="KW-0167">Capsid protein</keyword>
<keyword evidence="4" id="KW-0808">Transferase</keyword>
<sequence>MKGIVLAGGLGTRLRPLTLVTNKHLLPVYDQPMIYRPLETLVKAGIKEIMVVVGGPFAGDFVRVLKNGEDFGLTHLEYAYQEGEGGIAEALRLGESFADGKSITVILGDNCTDTDIGPQVHSFKYGAMVFLKKVPDPERFGVATIDGEFVTSIVEKPKNPTSDLVQTGLYIYDSSVFDRIRSLKRSSRGELEIADLNDGYAKEQLLRWAMLEGFWRDAGTIATLFEVNQYWANKER</sequence>
<organism evidence="10 11">
    <name type="scientific">Candidatus Collierbacteria bacterium RIFOXYB1_FULL_49_13</name>
    <dbReference type="NCBI Taxonomy" id="1817728"/>
    <lineage>
        <taxon>Bacteria</taxon>
        <taxon>Candidatus Collieribacteriota</taxon>
    </lineage>
</organism>
<dbReference type="InterPro" id="IPR005907">
    <property type="entry name" value="G1P_thy_trans_s"/>
</dbReference>
<evidence type="ECO:0000256" key="6">
    <source>
        <dbReference type="ARBA" id="ARBA00022723"/>
    </source>
</evidence>
<dbReference type="Proteomes" id="UP000176682">
    <property type="component" value="Unassembled WGS sequence"/>
</dbReference>
<dbReference type="Gene3D" id="3.90.550.10">
    <property type="entry name" value="Spore Coat Polysaccharide Biosynthesis Protein SpsA, Chain A"/>
    <property type="match status" value="1"/>
</dbReference>
<comment type="cofactor">
    <cofactor evidence="1">
        <name>Mg(2+)</name>
        <dbReference type="ChEBI" id="CHEBI:18420"/>
    </cofactor>
</comment>
<evidence type="ECO:0000256" key="1">
    <source>
        <dbReference type="ARBA" id="ARBA00001946"/>
    </source>
</evidence>
<feature type="domain" description="Nucleotidyl transferase" evidence="9">
    <location>
        <begin position="2"/>
        <end position="231"/>
    </location>
</feature>